<protein>
    <submittedName>
        <fullName evidence="2">Uncharacterized protein DUF955</fullName>
    </submittedName>
</protein>
<proteinExistence type="predicted"/>
<dbReference type="InterPro" id="IPR010359">
    <property type="entry name" value="IrrE_HExxH"/>
</dbReference>
<evidence type="ECO:0000313" key="2">
    <source>
        <dbReference type="EMBL" id="TQM65807.1"/>
    </source>
</evidence>
<keyword evidence="3" id="KW-1185">Reference proteome</keyword>
<dbReference type="EMBL" id="VFPN01000001">
    <property type="protein sequence ID" value="TQM65807.1"/>
    <property type="molecule type" value="Genomic_DNA"/>
</dbReference>
<dbReference type="AlphaFoldDB" id="A0A543I5E9"/>
<comment type="caution">
    <text evidence="2">The sequence shown here is derived from an EMBL/GenBank/DDBJ whole genome shotgun (WGS) entry which is preliminary data.</text>
</comment>
<organism evidence="2 3">
    <name type="scientific">Klugiella xanthotipulae</name>
    <dbReference type="NCBI Taxonomy" id="244735"/>
    <lineage>
        <taxon>Bacteria</taxon>
        <taxon>Bacillati</taxon>
        <taxon>Actinomycetota</taxon>
        <taxon>Actinomycetes</taxon>
        <taxon>Micrococcales</taxon>
        <taxon>Microbacteriaceae</taxon>
        <taxon>Klugiella</taxon>
    </lineage>
</organism>
<feature type="domain" description="IrrE N-terminal-like" evidence="1">
    <location>
        <begin position="12"/>
        <end position="111"/>
    </location>
</feature>
<evidence type="ECO:0000259" key="1">
    <source>
        <dbReference type="Pfam" id="PF06114"/>
    </source>
</evidence>
<name>A0A543I5E9_9MICO</name>
<dbReference type="Proteomes" id="UP000318331">
    <property type="component" value="Unassembled WGS sequence"/>
</dbReference>
<gene>
    <name evidence="2" type="ORF">FB466_0620</name>
</gene>
<dbReference type="OrthoDB" id="9793864at2"/>
<dbReference type="RefSeq" id="WP_141915735.1">
    <property type="nucleotide sequence ID" value="NZ_BAAAYS010000001.1"/>
</dbReference>
<dbReference type="Gene3D" id="1.10.10.2910">
    <property type="match status" value="1"/>
</dbReference>
<accession>A0A543I5E9</accession>
<evidence type="ECO:0000313" key="3">
    <source>
        <dbReference type="Proteomes" id="UP000318331"/>
    </source>
</evidence>
<sequence length="128" mass="14910">MHLYDPWEHAASLGITVVYYPLRTSKGMWVPERRMIFLRSQQRAFVERCVLAHELAHAENGDPTGHHPRYEARANRIAAERLINPRDLSELVRVYSDGDQICRELGVTRELFTAYWDEYGGCNNRHIA</sequence>
<dbReference type="Pfam" id="PF06114">
    <property type="entry name" value="Peptidase_M78"/>
    <property type="match status" value="1"/>
</dbReference>
<reference evidence="2 3" key="1">
    <citation type="submission" date="2019-06" db="EMBL/GenBank/DDBJ databases">
        <title>Sequencing the genomes of 1000 actinobacteria strains.</title>
        <authorList>
            <person name="Klenk H.-P."/>
        </authorList>
    </citation>
    <scope>NUCLEOTIDE SEQUENCE [LARGE SCALE GENOMIC DNA]</scope>
    <source>
        <strain evidence="2 3">DSM 18031</strain>
    </source>
</reference>